<feature type="non-terminal residue" evidence="4">
    <location>
        <position position="1"/>
    </location>
</feature>
<gene>
    <name evidence="4" type="ORF">KI387_043003</name>
</gene>
<dbReference type="SUPFAM" id="SSF57756">
    <property type="entry name" value="Retrovirus zinc finger-like domains"/>
    <property type="match status" value="1"/>
</dbReference>
<sequence length="181" mass="20808">EDDSQRKVEEYRMNKGEDVTSYLTRLRLVKDELAVVGDSPSDDELVRIALNGFTKQWDVFVQVVSGRDTLPSWDRLWTDFTQEEFRLSLVNGANKSQKSEGEQENVALAGKGKAKKGFSKGSNYQSEKKKKDLSKVKCFGCHEFGHYVSDCPEEGRRVRSRWQLQQVQKNSPVEWKMSLHS</sequence>
<keyword evidence="5" id="KW-1185">Reference proteome</keyword>
<dbReference type="GO" id="GO:0008270">
    <property type="term" value="F:zinc ion binding"/>
    <property type="evidence" value="ECO:0007669"/>
    <property type="project" value="UniProtKB-KW"/>
</dbReference>
<evidence type="ECO:0000256" key="1">
    <source>
        <dbReference type="PROSITE-ProRule" id="PRU00047"/>
    </source>
</evidence>
<keyword evidence="1" id="KW-0862">Zinc</keyword>
<accession>A0AA38BZB2</accession>
<dbReference type="EMBL" id="JAHRHJ020003393">
    <property type="protein sequence ID" value="KAH9291810.1"/>
    <property type="molecule type" value="Genomic_DNA"/>
</dbReference>
<feature type="region of interest" description="Disordered" evidence="2">
    <location>
        <begin position="111"/>
        <end position="133"/>
    </location>
</feature>
<reference evidence="4 5" key="1">
    <citation type="journal article" date="2021" name="Nat. Plants">
        <title>The Taxus genome provides insights into paclitaxel biosynthesis.</title>
        <authorList>
            <person name="Xiong X."/>
            <person name="Gou J."/>
            <person name="Liao Q."/>
            <person name="Li Y."/>
            <person name="Zhou Q."/>
            <person name="Bi G."/>
            <person name="Li C."/>
            <person name="Du R."/>
            <person name="Wang X."/>
            <person name="Sun T."/>
            <person name="Guo L."/>
            <person name="Liang H."/>
            <person name="Lu P."/>
            <person name="Wu Y."/>
            <person name="Zhang Z."/>
            <person name="Ro D.K."/>
            <person name="Shang Y."/>
            <person name="Huang S."/>
            <person name="Yan J."/>
        </authorList>
    </citation>
    <scope>NUCLEOTIDE SEQUENCE [LARGE SCALE GENOMIC DNA]</scope>
    <source>
        <strain evidence="4">Ta-2019</strain>
    </source>
</reference>
<dbReference type="SMART" id="SM00343">
    <property type="entry name" value="ZnF_C2HC"/>
    <property type="match status" value="1"/>
</dbReference>
<comment type="caution">
    <text evidence="4">The sequence shown here is derived from an EMBL/GenBank/DDBJ whole genome shotgun (WGS) entry which is preliminary data.</text>
</comment>
<dbReference type="AlphaFoldDB" id="A0AA38BZB2"/>
<dbReference type="Proteomes" id="UP000824469">
    <property type="component" value="Unassembled WGS sequence"/>
</dbReference>
<evidence type="ECO:0000313" key="4">
    <source>
        <dbReference type="EMBL" id="KAH9291810.1"/>
    </source>
</evidence>
<keyword evidence="1" id="KW-0863">Zinc-finger</keyword>
<dbReference type="InterPro" id="IPR036875">
    <property type="entry name" value="Znf_CCHC_sf"/>
</dbReference>
<dbReference type="OMA" id="SHCLERK"/>
<evidence type="ECO:0000313" key="5">
    <source>
        <dbReference type="Proteomes" id="UP000824469"/>
    </source>
</evidence>
<dbReference type="Gene3D" id="4.10.60.10">
    <property type="entry name" value="Zinc finger, CCHC-type"/>
    <property type="match status" value="1"/>
</dbReference>
<proteinExistence type="predicted"/>
<dbReference type="Pfam" id="PF14223">
    <property type="entry name" value="Retrotran_gag_2"/>
    <property type="match status" value="1"/>
</dbReference>
<organism evidence="4 5">
    <name type="scientific">Taxus chinensis</name>
    <name type="common">Chinese yew</name>
    <name type="synonym">Taxus wallichiana var. chinensis</name>
    <dbReference type="NCBI Taxonomy" id="29808"/>
    <lineage>
        <taxon>Eukaryota</taxon>
        <taxon>Viridiplantae</taxon>
        <taxon>Streptophyta</taxon>
        <taxon>Embryophyta</taxon>
        <taxon>Tracheophyta</taxon>
        <taxon>Spermatophyta</taxon>
        <taxon>Pinopsida</taxon>
        <taxon>Pinidae</taxon>
        <taxon>Conifers II</taxon>
        <taxon>Cupressales</taxon>
        <taxon>Taxaceae</taxon>
        <taxon>Taxus</taxon>
    </lineage>
</organism>
<keyword evidence="1" id="KW-0479">Metal-binding</keyword>
<name>A0AA38BZB2_TAXCH</name>
<dbReference type="PROSITE" id="PS50158">
    <property type="entry name" value="ZF_CCHC"/>
    <property type="match status" value="1"/>
</dbReference>
<dbReference type="GO" id="GO:0003676">
    <property type="term" value="F:nucleic acid binding"/>
    <property type="evidence" value="ECO:0007669"/>
    <property type="project" value="InterPro"/>
</dbReference>
<protein>
    <recommendedName>
        <fullName evidence="3">CCHC-type domain-containing protein</fullName>
    </recommendedName>
</protein>
<feature type="domain" description="CCHC-type" evidence="3">
    <location>
        <begin position="137"/>
        <end position="153"/>
    </location>
</feature>
<evidence type="ECO:0000259" key="3">
    <source>
        <dbReference type="PROSITE" id="PS50158"/>
    </source>
</evidence>
<dbReference type="InterPro" id="IPR001878">
    <property type="entry name" value="Znf_CCHC"/>
</dbReference>
<evidence type="ECO:0000256" key="2">
    <source>
        <dbReference type="SAM" id="MobiDB-lite"/>
    </source>
</evidence>